<name>A0A1W1W4V4_9BACT</name>
<dbReference type="RefSeq" id="WP_234997521.1">
    <property type="nucleotide sequence ID" value="NZ_FWWW01000098.1"/>
</dbReference>
<proteinExistence type="predicted"/>
<protein>
    <submittedName>
        <fullName evidence="1">Uncharacterized protein</fullName>
    </submittedName>
</protein>
<evidence type="ECO:0000313" key="2">
    <source>
        <dbReference type="Proteomes" id="UP000192266"/>
    </source>
</evidence>
<keyword evidence="2" id="KW-1185">Reference proteome</keyword>
<organism evidence="1 2">
    <name type="scientific">Hymenobacter roseosalivarius DSM 11622</name>
    <dbReference type="NCBI Taxonomy" id="645990"/>
    <lineage>
        <taxon>Bacteria</taxon>
        <taxon>Pseudomonadati</taxon>
        <taxon>Bacteroidota</taxon>
        <taxon>Cytophagia</taxon>
        <taxon>Cytophagales</taxon>
        <taxon>Hymenobacteraceae</taxon>
        <taxon>Hymenobacter</taxon>
    </lineage>
</organism>
<dbReference type="Proteomes" id="UP000192266">
    <property type="component" value="Unassembled WGS sequence"/>
</dbReference>
<accession>A0A1W1W4V4</accession>
<dbReference type="EMBL" id="FWWW01000098">
    <property type="protein sequence ID" value="SMC00104.1"/>
    <property type="molecule type" value="Genomic_DNA"/>
</dbReference>
<dbReference type="AlphaFoldDB" id="A0A1W1W4V4"/>
<gene>
    <name evidence="1" type="ORF">SAMN00120144_2520</name>
</gene>
<sequence length="55" mass="6470">MKANKSTKSFDAVEMMRAIRSKITEETQNMSFQELQQYIKQRFESADVRSNALPR</sequence>
<evidence type="ECO:0000313" key="1">
    <source>
        <dbReference type="EMBL" id="SMC00104.1"/>
    </source>
</evidence>
<reference evidence="1 2" key="1">
    <citation type="submission" date="2017-04" db="EMBL/GenBank/DDBJ databases">
        <authorList>
            <person name="Afonso C.L."/>
            <person name="Miller P.J."/>
            <person name="Scott M.A."/>
            <person name="Spackman E."/>
            <person name="Goraichik I."/>
            <person name="Dimitrov K.M."/>
            <person name="Suarez D.L."/>
            <person name="Swayne D.E."/>
        </authorList>
    </citation>
    <scope>NUCLEOTIDE SEQUENCE [LARGE SCALE GENOMIC DNA]</scope>
    <source>
        <strain evidence="1 2">DSM 11622</strain>
    </source>
</reference>
<dbReference type="STRING" id="645990.SAMN00120144_2520"/>